<dbReference type="EMBL" id="UAVR01000006">
    <property type="protein sequence ID" value="SQA88026.1"/>
    <property type="molecule type" value="Genomic_DNA"/>
</dbReference>
<organism evidence="3 5">
    <name type="scientific">Chryseobacterium balustinum</name>
    <dbReference type="NCBI Taxonomy" id="246"/>
    <lineage>
        <taxon>Bacteria</taxon>
        <taxon>Pseudomonadati</taxon>
        <taxon>Bacteroidota</taxon>
        <taxon>Flavobacteriia</taxon>
        <taxon>Flavobacteriales</taxon>
        <taxon>Weeksellaceae</taxon>
        <taxon>Chryseobacterium group</taxon>
        <taxon>Chryseobacterium</taxon>
    </lineage>
</organism>
<comment type="caution">
    <text evidence="3">The sequence shown here is derived from an EMBL/GenBank/DDBJ whole genome shotgun (WGS) entry which is preliminary data.</text>
</comment>
<evidence type="ECO:0000259" key="1">
    <source>
        <dbReference type="Pfam" id="PF14206"/>
    </source>
</evidence>
<reference evidence="2 4" key="1">
    <citation type="submission" date="2017-02" db="EMBL/GenBank/DDBJ databases">
        <authorList>
            <person name="Varghese N."/>
            <person name="Submissions S."/>
        </authorList>
    </citation>
    <scope>NUCLEOTIDE SEQUENCE [LARGE SCALE GENOMIC DNA]</scope>
    <source>
        <strain evidence="2 4">DSM 16775</strain>
    </source>
</reference>
<dbReference type="AlphaFoldDB" id="A0AAX2IHW8"/>
<dbReference type="InterPro" id="IPR025983">
    <property type="entry name" value="Cys_rich_CPCC"/>
</dbReference>
<evidence type="ECO:0000313" key="2">
    <source>
        <dbReference type="EMBL" id="SKB37249.1"/>
    </source>
</evidence>
<gene>
    <name evidence="3" type="ORF">NCTC11212_00898</name>
    <name evidence="2" type="ORF">SAMN05421800_101225</name>
</gene>
<evidence type="ECO:0000313" key="4">
    <source>
        <dbReference type="Proteomes" id="UP000190669"/>
    </source>
</evidence>
<dbReference type="Proteomes" id="UP000251937">
    <property type="component" value="Unassembled WGS sequence"/>
</dbReference>
<sequence>MDKKNNDLNVQCNCCGYFSLEEKGVAEICLVCFWEDDVETDLDVISNPNRMTLRNGRKNFLEFGACEEIFIKDVIKNPESKYRKGIVKV</sequence>
<proteinExistence type="predicted"/>
<evidence type="ECO:0000313" key="5">
    <source>
        <dbReference type="Proteomes" id="UP000251937"/>
    </source>
</evidence>
<dbReference type="Pfam" id="PF14206">
    <property type="entry name" value="Cys_rich_CPCC"/>
    <property type="match status" value="1"/>
</dbReference>
<dbReference type="Proteomes" id="UP000190669">
    <property type="component" value="Unassembled WGS sequence"/>
</dbReference>
<dbReference type="EMBL" id="FUZE01000001">
    <property type="protein sequence ID" value="SKB37249.1"/>
    <property type="molecule type" value="Genomic_DNA"/>
</dbReference>
<evidence type="ECO:0000313" key="3">
    <source>
        <dbReference type="EMBL" id="SQA88026.1"/>
    </source>
</evidence>
<name>A0AAX2IHW8_9FLAO</name>
<dbReference type="KEGG" id="cbp:EB354_19665"/>
<keyword evidence="4" id="KW-1185">Reference proteome</keyword>
<protein>
    <submittedName>
        <fullName evidence="2">Cysteine-rich CPCC</fullName>
    </submittedName>
</protein>
<accession>A0AAX2IHW8</accession>
<dbReference type="RefSeq" id="WP_079463498.1">
    <property type="nucleotide sequence ID" value="NZ_CP033934.1"/>
</dbReference>
<reference evidence="3 5" key="2">
    <citation type="submission" date="2018-06" db="EMBL/GenBank/DDBJ databases">
        <authorList>
            <consortium name="Pathogen Informatics"/>
            <person name="Doyle S."/>
        </authorList>
    </citation>
    <scope>NUCLEOTIDE SEQUENCE [LARGE SCALE GENOMIC DNA]</scope>
    <source>
        <strain evidence="3 5">NCTC11212</strain>
    </source>
</reference>
<feature type="domain" description="Cysteine-rich CPCC" evidence="1">
    <location>
        <begin position="11"/>
        <end position="77"/>
    </location>
</feature>